<comment type="caution">
    <text evidence="2">The sequence shown here is derived from an EMBL/GenBank/DDBJ whole genome shotgun (WGS) entry which is preliminary data.</text>
</comment>
<evidence type="ECO:0000256" key="1">
    <source>
        <dbReference type="SAM" id="MobiDB-lite"/>
    </source>
</evidence>
<name>A0A2W5TRK1_9BACT</name>
<evidence type="ECO:0000313" key="3">
    <source>
        <dbReference type="Proteomes" id="UP000249061"/>
    </source>
</evidence>
<gene>
    <name evidence="2" type="ORF">DI536_00075</name>
</gene>
<dbReference type="AlphaFoldDB" id="A0A2W5TRK1"/>
<organism evidence="2 3">
    <name type="scientific">Archangium gephyra</name>
    <dbReference type="NCBI Taxonomy" id="48"/>
    <lineage>
        <taxon>Bacteria</taxon>
        <taxon>Pseudomonadati</taxon>
        <taxon>Myxococcota</taxon>
        <taxon>Myxococcia</taxon>
        <taxon>Myxococcales</taxon>
        <taxon>Cystobacterineae</taxon>
        <taxon>Archangiaceae</taxon>
        <taxon>Archangium</taxon>
    </lineage>
</organism>
<accession>A0A2W5TRK1</accession>
<protein>
    <submittedName>
        <fullName evidence="2">Uncharacterized protein</fullName>
    </submittedName>
</protein>
<proteinExistence type="predicted"/>
<feature type="region of interest" description="Disordered" evidence="1">
    <location>
        <begin position="1"/>
        <end position="20"/>
    </location>
</feature>
<dbReference type="EMBL" id="QFQP01000001">
    <property type="protein sequence ID" value="PZR18319.1"/>
    <property type="molecule type" value="Genomic_DNA"/>
</dbReference>
<evidence type="ECO:0000313" key="2">
    <source>
        <dbReference type="EMBL" id="PZR18319.1"/>
    </source>
</evidence>
<feature type="compositionally biased region" description="Polar residues" evidence="1">
    <location>
        <begin position="1"/>
        <end position="10"/>
    </location>
</feature>
<sequence length="142" mass="14494">MLTMSCSTAMPSAPPPADAGAADAGGIVLEPCGDGGTAYCPNDLAHVCRLNTILAALDGPCTVDADCELAEPVTSTENCFSYGVCPGERPSILVTRRDEWSARAAAEMRAWCSTHTCVASASCPADDSVARCVAGRCGRGPP</sequence>
<reference evidence="2 3" key="1">
    <citation type="submission" date="2017-08" db="EMBL/GenBank/DDBJ databases">
        <title>Infants hospitalized years apart are colonized by the same room-sourced microbial strains.</title>
        <authorList>
            <person name="Brooks B."/>
            <person name="Olm M.R."/>
            <person name="Firek B.A."/>
            <person name="Baker R."/>
            <person name="Thomas B.C."/>
            <person name="Morowitz M.J."/>
            <person name="Banfield J.F."/>
        </authorList>
    </citation>
    <scope>NUCLEOTIDE SEQUENCE [LARGE SCALE GENOMIC DNA]</scope>
    <source>
        <strain evidence="2">S2_003_000_R2_14</strain>
    </source>
</reference>
<dbReference type="Proteomes" id="UP000249061">
    <property type="component" value="Unassembled WGS sequence"/>
</dbReference>